<keyword evidence="4" id="KW-1185">Reference proteome</keyword>
<dbReference type="Pfam" id="PF12275">
    <property type="entry name" value="DUF3616"/>
    <property type="match status" value="1"/>
</dbReference>
<protein>
    <recommendedName>
        <fullName evidence="2">DUF3616 domain-containing protein</fullName>
    </recommendedName>
</protein>
<evidence type="ECO:0000256" key="1">
    <source>
        <dbReference type="SAM" id="SignalP"/>
    </source>
</evidence>
<feature type="signal peptide" evidence="1">
    <location>
        <begin position="1"/>
        <end position="18"/>
    </location>
</feature>
<dbReference type="Proteomes" id="UP001501570">
    <property type="component" value="Unassembled WGS sequence"/>
</dbReference>
<name>A0ABP9RPZ9_9ACTN</name>
<dbReference type="EMBL" id="BAABJQ010000005">
    <property type="protein sequence ID" value="GAA5182648.1"/>
    <property type="molecule type" value="Genomic_DNA"/>
</dbReference>
<dbReference type="InterPro" id="IPR022060">
    <property type="entry name" value="DUF3616"/>
</dbReference>
<feature type="chain" id="PRO_5046455027" description="DUF3616 domain-containing protein" evidence="1">
    <location>
        <begin position="19"/>
        <end position="1029"/>
    </location>
</feature>
<evidence type="ECO:0000313" key="3">
    <source>
        <dbReference type="EMBL" id="GAA5182648.1"/>
    </source>
</evidence>
<evidence type="ECO:0000313" key="4">
    <source>
        <dbReference type="Proteomes" id="UP001501570"/>
    </source>
</evidence>
<sequence length="1029" mass="101477">MLLGTAALVATGSGPAAAADGFTPGDLVVYRVGDGSTALSSAAAPVFLDEYSPDGTLVTSVPLPTAASGANNPLVASGSATSEGLLTLSADGRYLIAPGYDAAVGTKKIADTDSASTPRTVARVDASGAVDTTTALTDFSTANNPRSATSSNGTDLWVGGAAGGPRYATLGASTSTQLDSGTFKNVRQVSVVDGQLYASADPTKAGLTIGTVGSGLPTTAGQAVTNLPFATPPGDPYSYSLLTLAGPTGTAGDGTPDTLYEADLTAGAVVKYGLVDGSWVAEGSVPVTGAAGLTANDDNGTVTIYATSSGDGTTGTLYKITDDSGIGGTLDGTATTIATLPANEAARGVAFTPGTVIGSGGGVVKPPTTKPTITTPRAALPAALGDPTNPTLPITVGDANAAADLLTVAATSSDTTVAPTSGISVTGTGADRTLTVTPGAVGDSTITLTVKAPDGTSASTQIRYGVSADLTAAVTAAGGQDPRYYSGAGNASTAVDVGGGYAIVADDENSVLRLYDLGHSGAPVKTFDFSDQLPLGGTEVDIESVARSGDTLYWEGSLSTSSSGATAPARSTLFATRISGTGADTTLSYVGSYTGLLSDLVAWDQNNGHGLGANYLGLAASSAAGVDGHEADALNVEGLEFATDGSTAYLAFRAPLEPTTDRHLAMLVPVTNFAALPTAGNPGSVHATFGAPIFFDLGGLGIRDIRRNADGQYLIIAGTADDTNAGFALYTWDGNPAHAPRKTGTALPQLPSADNLGAWETIVSVPDPLVAGAPVQLIQDDGDVVFYGDGLTSKAGIVTDLQKDLGVVFSYAPPAAQATTVSVAASANPATPGKAVTLTATVRGAAGTGTPTGTVTFSVTGADGSTVDCASSNTAPVSAAGIATCTLPAGALHASGSAYTAGASYSGSADFAPSGGTLRETVAGTATVTNALVAPTRTRAGLPVAVLVAVTPTRIAPSLVTGTVMVTVTDGSGRVAYSTHANLLPILPLGVITVPGSALTAGNYTLTVTYLGNAGGWRASARRRLCSGR</sequence>
<organism evidence="3 4">
    <name type="scientific">Rugosimonospora acidiphila</name>
    <dbReference type="NCBI Taxonomy" id="556531"/>
    <lineage>
        <taxon>Bacteria</taxon>
        <taxon>Bacillati</taxon>
        <taxon>Actinomycetota</taxon>
        <taxon>Actinomycetes</taxon>
        <taxon>Micromonosporales</taxon>
        <taxon>Micromonosporaceae</taxon>
        <taxon>Rugosimonospora</taxon>
    </lineage>
</organism>
<feature type="domain" description="DUF3616" evidence="2">
    <location>
        <begin position="694"/>
        <end position="739"/>
    </location>
</feature>
<evidence type="ECO:0000259" key="2">
    <source>
        <dbReference type="Pfam" id="PF12275"/>
    </source>
</evidence>
<comment type="caution">
    <text evidence="3">The sequence shown here is derived from an EMBL/GenBank/DDBJ whole genome shotgun (WGS) entry which is preliminary data.</text>
</comment>
<keyword evidence="1" id="KW-0732">Signal</keyword>
<accession>A0ABP9RPZ9</accession>
<reference evidence="4" key="1">
    <citation type="journal article" date="2019" name="Int. J. Syst. Evol. Microbiol.">
        <title>The Global Catalogue of Microorganisms (GCM) 10K type strain sequencing project: providing services to taxonomists for standard genome sequencing and annotation.</title>
        <authorList>
            <consortium name="The Broad Institute Genomics Platform"/>
            <consortium name="The Broad Institute Genome Sequencing Center for Infectious Disease"/>
            <person name="Wu L."/>
            <person name="Ma J."/>
        </authorList>
    </citation>
    <scope>NUCLEOTIDE SEQUENCE [LARGE SCALE GENOMIC DNA]</scope>
    <source>
        <strain evidence="4">JCM 18304</strain>
    </source>
</reference>
<dbReference type="RefSeq" id="WP_345628254.1">
    <property type="nucleotide sequence ID" value="NZ_BAABJQ010000005.1"/>
</dbReference>
<dbReference type="Gene3D" id="2.60.40.10">
    <property type="entry name" value="Immunoglobulins"/>
    <property type="match status" value="1"/>
</dbReference>
<proteinExistence type="predicted"/>
<gene>
    <name evidence="3" type="ORF">GCM10023322_20030</name>
</gene>
<dbReference type="InterPro" id="IPR013783">
    <property type="entry name" value="Ig-like_fold"/>
</dbReference>